<dbReference type="PROSITE" id="PS51257">
    <property type="entry name" value="PROKAR_LIPOPROTEIN"/>
    <property type="match status" value="1"/>
</dbReference>
<dbReference type="Proteomes" id="UP001652504">
    <property type="component" value="Unassembled WGS sequence"/>
</dbReference>
<evidence type="ECO:0008006" key="3">
    <source>
        <dbReference type="Google" id="ProtNLM"/>
    </source>
</evidence>
<name>A0ABT3A3Q2_9ALTE</name>
<gene>
    <name evidence="1" type="ORF">OE749_00450</name>
</gene>
<comment type="caution">
    <text evidence="1">The sequence shown here is derived from an EMBL/GenBank/DDBJ whole genome shotgun (WGS) entry which is preliminary data.</text>
</comment>
<evidence type="ECO:0000313" key="1">
    <source>
        <dbReference type="EMBL" id="MCV2883164.1"/>
    </source>
</evidence>
<protein>
    <recommendedName>
        <fullName evidence="3">Lipoprotein</fullName>
    </recommendedName>
</protein>
<proteinExistence type="predicted"/>
<accession>A0ABT3A3Q2</accession>
<organism evidence="1 2">
    <name type="scientific">Fluctibacter corallii</name>
    <dbReference type="NCBI Taxonomy" id="2984329"/>
    <lineage>
        <taxon>Bacteria</taxon>
        <taxon>Pseudomonadati</taxon>
        <taxon>Pseudomonadota</taxon>
        <taxon>Gammaproteobacteria</taxon>
        <taxon>Alteromonadales</taxon>
        <taxon>Alteromonadaceae</taxon>
        <taxon>Fluctibacter</taxon>
    </lineage>
</organism>
<sequence>MKKRIVVLAAISLFGCSSEELETQNFGSDMFKSDYYFLNATQHELSYHMRNAEIDGDDRDPTDNKYRVAELAQRGAVSHVVHEHNAGRKVNMLAHAPLSNGIEERLAFKADLDKHYNVVNWQNQGNISMSVFERRTSNKEAIIRTRLFVTEPDISIKVNGETITTSLGKVTDFFDVEHCQSTLEVNESFIDVCDASFGDSYLVILSADGLVNLFRES</sequence>
<dbReference type="RefSeq" id="WP_263710368.1">
    <property type="nucleotide sequence ID" value="NZ_JAOWKX010000001.1"/>
</dbReference>
<evidence type="ECO:0000313" key="2">
    <source>
        <dbReference type="Proteomes" id="UP001652504"/>
    </source>
</evidence>
<reference evidence="1 2" key="1">
    <citation type="submission" date="2022-10" db="EMBL/GenBank/DDBJ databases">
        <title>Aestuariibacter sp. AA17 isolated from Montipora capitata coral fragment.</title>
        <authorList>
            <person name="Emsley S.A."/>
            <person name="Pfannmuller K.M."/>
            <person name="Loughran R.M."/>
            <person name="Shlafstein M."/>
            <person name="Papke E."/>
            <person name="Saw J.H."/>
            <person name="Ushijima B."/>
            <person name="Videau P."/>
        </authorList>
    </citation>
    <scope>NUCLEOTIDE SEQUENCE [LARGE SCALE GENOMIC DNA]</scope>
    <source>
        <strain evidence="1 2">AA17</strain>
    </source>
</reference>
<keyword evidence="2" id="KW-1185">Reference proteome</keyword>
<dbReference type="EMBL" id="JAOWKX010000001">
    <property type="protein sequence ID" value="MCV2883164.1"/>
    <property type="molecule type" value="Genomic_DNA"/>
</dbReference>